<dbReference type="Proteomes" id="UP001732700">
    <property type="component" value="Chromosome 2D"/>
</dbReference>
<name>A0ACD5UZ10_AVESA</name>
<evidence type="ECO:0000313" key="1">
    <source>
        <dbReference type="EnsemblPlants" id="AVESA.00010b.r2.2DG0334860.1.CDS.1"/>
    </source>
</evidence>
<accession>A0ACD5UZ10</accession>
<reference evidence="1" key="2">
    <citation type="submission" date="2025-09" db="UniProtKB">
        <authorList>
            <consortium name="EnsemblPlants"/>
        </authorList>
    </citation>
    <scope>IDENTIFICATION</scope>
</reference>
<dbReference type="EnsemblPlants" id="AVESA.00010b.r2.2DG0334860.1">
    <property type="protein sequence ID" value="AVESA.00010b.r2.2DG0334860.1.CDS.1"/>
    <property type="gene ID" value="AVESA.00010b.r2.2DG0334860"/>
</dbReference>
<proteinExistence type="predicted"/>
<evidence type="ECO:0000313" key="2">
    <source>
        <dbReference type="Proteomes" id="UP001732700"/>
    </source>
</evidence>
<sequence length="101" mass="10434">MSVDAQPASGMKDQIMLSLCVIVVCLETVIMSPTQKPITQILVSFLAAGYALAMASIFAPGTTLKALAARLSVVSAVVSALLVMTRELGCKVQPVHCANGA</sequence>
<protein>
    <submittedName>
        <fullName evidence="1">Uncharacterized protein</fullName>
    </submittedName>
</protein>
<reference evidence="1" key="1">
    <citation type="submission" date="2021-05" db="EMBL/GenBank/DDBJ databases">
        <authorList>
            <person name="Scholz U."/>
            <person name="Mascher M."/>
            <person name="Fiebig A."/>
        </authorList>
    </citation>
    <scope>NUCLEOTIDE SEQUENCE [LARGE SCALE GENOMIC DNA]</scope>
</reference>
<keyword evidence="2" id="KW-1185">Reference proteome</keyword>
<organism evidence="1 2">
    <name type="scientific">Avena sativa</name>
    <name type="common">Oat</name>
    <dbReference type="NCBI Taxonomy" id="4498"/>
    <lineage>
        <taxon>Eukaryota</taxon>
        <taxon>Viridiplantae</taxon>
        <taxon>Streptophyta</taxon>
        <taxon>Embryophyta</taxon>
        <taxon>Tracheophyta</taxon>
        <taxon>Spermatophyta</taxon>
        <taxon>Magnoliopsida</taxon>
        <taxon>Liliopsida</taxon>
        <taxon>Poales</taxon>
        <taxon>Poaceae</taxon>
        <taxon>BOP clade</taxon>
        <taxon>Pooideae</taxon>
        <taxon>Poodae</taxon>
        <taxon>Poeae</taxon>
        <taxon>Poeae Chloroplast Group 1 (Aveneae type)</taxon>
        <taxon>Aveninae</taxon>
        <taxon>Avena</taxon>
    </lineage>
</organism>